<dbReference type="PANTHER" id="PTHR31681">
    <property type="entry name" value="C2H2-LIKE ZINC FINGER PROTEIN"/>
    <property type="match status" value="1"/>
</dbReference>
<name>A0A9P3GIW9_9APHY</name>
<dbReference type="Proteomes" id="UP000703269">
    <property type="component" value="Unassembled WGS sequence"/>
</dbReference>
<evidence type="ECO:0000313" key="2">
    <source>
        <dbReference type="EMBL" id="GJE95768.1"/>
    </source>
</evidence>
<gene>
    <name evidence="2" type="ORF">PsYK624_119550</name>
</gene>
<dbReference type="AlphaFoldDB" id="A0A9P3GIW9"/>
<protein>
    <recommendedName>
        <fullName evidence="1">PARP catalytic domain-containing protein</fullName>
    </recommendedName>
</protein>
<keyword evidence="3" id="KW-1185">Reference proteome</keyword>
<dbReference type="Pfam" id="PF00644">
    <property type="entry name" value="PARP"/>
    <property type="match status" value="1"/>
</dbReference>
<organism evidence="2 3">
    <name type="scientific">Phanerochaete sordida</name>
    <dbReference type="NCBI Taxonomy" id="48140"/>
    <lineage>
        <taxon>Eukaryota</taxon>
        <taxon>Fungi</taxon>
        <taxon>Dikarya</taxon>
        <taxon>Basidiomycota</taxon>
        <taxon>Agaricomycotina</taxon>
        <taxon>Agaricomycetes</taxon>
        <taxon>Polyporales</taxon>
        <taxon>Phanerochaetaceae</taxon>
        <taxon>Phanerochaete</taxon>
    </lineage>
</organism>
<accession>A0A9P3GIW9</accession>
<dbReference type="EMBL" id="BPQB01000052">
    <property type="protein sequence ID" value="GJE95768.1"/>
    <property type="molecule type" value="Genomic_DNA"/>
</dbReference>
<reference evidence="2 3" key="1">
    <citation type="submission" date="2021-08" db="EMBL/GenBank/DDBJ databases">
        <title>Draft Genome Sequence of Phanerochaete sordida strain YK-624.</title>
        <authorList>
            <person name="Mori T."/>
            <person name="Dohra H."/>
            <person name="Suzuki T."/>
            <person name="Kawagishi H."/>
            <person name="Hirai H."/>
        </authorList>
    </citation>
    <scope>NUCLEOTIDE SEQUENCE [LARGE SCALE GENOMIC DNA]</scope>
    <source>
        <strain evidence="2 3">YK-624</strain>
    </source>
</reference>
<dbReference type="Gene3D" id="3.90.228.10">
    <property type="match status" value="1"/>
</dbReference>
<evidence type="ECO:0000259" key="1">
    <source>
        <dbReference type="Pfam" id="PF00644"/>
    </source>
</evidence>
<sequence length="308" mass="34031">MSQSHSIQASPSSPLCKNCHTAPVHVEASGRVHDFCGRRCAAAFGPSAPAAHGPSYYSPGGEMCLLCGDDPKHEINGRMTDFCSVSCRDDVYESAPALLEIPDSYEEFEEIAQLFRDKWLHEVTPEKPRPRQVLKIYKVYSKRSHMKKFLAYKKAKGNARRRWHGTTRKCVLGDESSMTGFCGQSDCAVCGILQNSFRVSKAKPTRALVANGSFQRFGVGIYTSATSSKSYDYIKELGGSPYMAMILSEVVMGKACKVKYEDHNLTSAPSGYDSVVGEPKLTVNYDEAVVYTDEAIRPEYLVIFEPGT</sequence>
<feature type="domain" description="PARP catalytic" evidence="1">
    <location>
        <begin position="106"/>
        <end position="280"/>
    </location>
</feature>
<dbReference type="PANTHER" id="PTHR31681:SF3">
    <property type="entry name" value="OS04G0690100 PROTEIN"/>
    <property type="match status" value="1"/>
</dbReference>
<dbReference type="SUPFAM" id="SSF56399">
    <property type="entry name" value="ADP-ribosylation"/>
    <property type="match status" value="1"/>
</dbReference>
<dbReference type="InterPro" id="IPR012317">
    <property type="entry name" value="Poly(ADP-ribose)pol_cat_dom"/>
</dbReference>
<dbReference type="OrthoDB" id="9514740at2759"/>
<evidence type="ECO:0000313" key="3">
    <source>
        <dbReference type="Proteomes" id="UP000703269"/>
    </source>
</evidence>
<dbReference type="GO" id="GO:0003950">
    <property type="term" value="F:NAD+ poly-ADP-ribosyltransferase activity"/>
    <property type="evidence" value="ECO:0007669"/>
    <property type="project" value="InterPro"/>
</dbReference>
<proteinExistence type="predicted"/>
<comment type="caution">
    <text evidence="2">The sequence shown here is derived from an EMBL/GenBank/DDBJ whole genome shotgun (WGS) entry which is preliminary data.</text>
</comment>